<reference evidence="4" key="1">
    <citation type="submission" date="2011-04" db="EMBL/GenBank/DDBJ databases">
        <title>The complete genome of Thermodesulfatator indicus DSM 15286.</title>
        <authorList>
            <person name="Lucas S."/>
            <person name="Copeland A."/>
            <person name="Lapidus A."/>
            <person name="Bruce D."/>
            <person name="Goodwin L."/>
            <person name="Pitluck S."/>
            <person name="Peters L."/>
            <person name="Kyrpides N."/>
            <person name="Mavromatis K."/>
            <person name="Pagani I."/>
            <person name="Ivanova N."/>
            <person name="Saunders L."/>
            <person name="Detter J.C."/>
            <person name="Tapia R."/>
            <person name="Han C."/>
            <person name="Land M."/>
            <person name="Hauser L."/>
            <person name="Markowitz V."/>
            <person name="Cheng J.-F."/>
            <person name="Hugenholtz P."/>
            <person name="Woyke T."/>
            <person name="Wu D."/>
            <person name="Spring S."/>
            <person name="Schroeder M."/>
            <person name="Brambilla E."/>
            <person name="Klenk H.-P."/>
            <person name="Eisen J.A."/>
        </authorList>
    </citation>
    <scope>NUCLEOTIDE SEQUENCE [LARGE SCALE GENOMIC DNA]</scope>
    <source>
        <strain evidence="4">DSM 15286 / JCM 11887 / CIR29812</strain>
    </source>
</reference>
<dbReference type="HOGENOM" id="CLU_089995_0_0_0"/>
<dbReference type="PaxDb" id="667014-Thein_1830"/>
<keyword evidence="1" id="KW-0472">Membrane</keyword>
<organism evidence="3 4">
    <name type="scientific">Thermodesulfatator indicus (strain DSM 15286 / JCM 11887 / CIR29812)</name>
    <dbReference type="NCBI Taxonomy" id="667014"/>
    <lineage>
        <taxon>Bacteria</taxon>
        <taxon>Pseudomonadati</taxon>
        <taxon>Thermodesulfobacteriota</taxon>
        <taxon>Thermodesulfobacteria</taxon>
        <taxon>Thermodesulfobacteriales</taxon>
        <taxon>Thermodesulfatatoraceae</taxon>
        <taxon>Thermodesulfatator</taxon>
    </lineage>
</organism>
<reference evidence="3 4" key="2">
    <citation type="journal article" date="2012" name="Stand. Genomic Sci.">
        <title>Complete genome sequence of the thermophilic sulfate-reducing ocean bacterium Thermodesulfatator indicus type strain (CIR29812(T)).</title>
        <authorList>
            <person name="Anderson I."/>
            <person name="Saunders E."/>
            <person name="Lapidus A."/>
            <person name="Nolan M."/>
            <person name="Lucas S."/>
            <person name="Tice H."/>
            <person name="Del Rio T.G."/>
            <person name="Cheng J.F."/>
            <person name="Han C."/>
            <person name="Tapia R."/>
            <person name="Goodwin L.A."/>
            <person name="Pitluck S."/>
            <person name="Liolios K."/>
            <person name="Mavromatis K."/>
            <person name="Pagani I."/>
            <person name="Ivanova N."/>
            <person name="Mikhailova N."/>
            <person name="Pati A."/>
            <person name="Chen A."/>
            <person name="Palaniappan K."/>
            <person name="Land M."/>
            <person name="Hauser L."/>
            <person name="Jeffries C.D."/>
            <person name="Chang Y.J."/>
            <person name="Brambilla E.M."/>
            <person name="Rohde M."/>
            <person name="Spring S."/>
            <person name="Goker M."/>
            <person name="Detter J.C."/>
            <person name="Woyke T."/>
            <person name="Bristow J."/>
            <person name="Eisen J.A."/>
            <person name="Markowitz V."/>
            <person name="Hugenholtz P."/>
            <person name="Kyrpides N.C."/>
            <person name="Klenk H.P."/>
        </authorList>
    </citation>
    <scope>NUCLEOTIDE SEQUENCE [LARGE SCALE GENOMIC DNA]</scope>
    <source>
        <strain evidence="4">DSM 15286 / JCM 11887 / CIR29812</strain>
    </source>
</reference>
<dbReference type="InParanoid" id="F8ABZ1"/>
<proteinExistence type="predicted"/>
<gene>
    <name evidence="3" type="ordered locus">Thein_1830</name>
</gene>
<evidence type="ECO:0000259" key="2">
    <source>
        <dbReference type="Pfam" id="PF14358"/>
    </source>
</evidence>
<name>F8ABZ1_THEID</name>
<feature type="domain" description="Flavinylation-associated cytochrome" evidence="2">
    <location>
        <begin position="4"/>
        <end position="70"/>
    </location>
</feature>
<dbReference type="eggNOG" id="ENOG502Z9T8">
    <property type="taxonomic scope" value="Bacteria"/>
</dbReference>
<feature type="transmembrane region" description="Helical" evidence="1">
    <location>
        <begin position="7"/>
        <end position="27"/>
    </location>
</feature>
<dbReference type="OrthoDB" id="9793491at2"/>
<protein>
    <recommendedName>
        <fullName evidence="2">Flavinylation-associated cytochrome domain-containing protein</fullName>
    </recommendedName>
</protein>
<keyword evidence="4" id="KW-1185">Reference proteome</keyword>
<dbReference type="Pfam" id="PF14358">
    <property type="entry name" value="DUF4405"/>
    <property type="match status" value="1"/>
</dbReference>
<dbReference type="STRING" id="667014.Thein_1830"/>
<evidence type="ECO:0000313" key="3">
    <source>
        <dbReference type="EMBL" id="AEH45685.1"/>
    </source>
</evidence>
<dbReference type="PATRIC" id="fig|667014.3.peg.1882"/>
<dbReference type="Proteomes" id="UP000006793">
    <property type="component" value="Chromosome"/>
</dbReference>
<keyword evidence="1" id="KW-0812">Transmembrane</keyword>
<feature type="transmembrane region" description="Helical" evidence="1">
    <location>
        <begin position="47"/>
        <end position="67"/>
    </location>
</feature>
<accession>F8ABZ1</accession>
<keyword evidence="1" id="KW-1133">Transmembrane helix</keyword>
<dbReference type="AlphaFoldDB" id="F8ABZ1"/>
<feature type="transmembrane region" description="Helical" evidence="1">
    <location>
        <begin position="87"/>
        <end position="105"/>
    </location>
</feature>
<evidence type="ECO:0000313" key="4">
    <source>
        <dbReference type="Proteomes" id="UP000006793"/>
    </source>
</evidence>
<dbReference type="RefSeq" id="WP_013908424.1">
    <property type="nucleotide sequence ID" value="NC_015681.1"/>
</dbReference>
<dbReference type="EMBL" id="CP002683">
    <property type="protein sequence ID" value="AEH45685.1"/>
    <property type="molecule type" value="Genomic_DNA"/>
</dbReference>
<evidence type="ECO:0000256" key="1">
    <source>
        <dbReference type="SAM" id="Phobius"/>
    </source>
</evidence>
<sequence length="197" mass="22792">MRKYVSLFLFWSLMAMLVTGIVLFIMPHGRVAYWTGWTLLGLDKDQWQSLHIVFGILMLIFGFWHLYLNWRPFVKYVKEKLSPANPAVITTLVSLVLLVMAVKYIPPINYLLEFQEKIKNSWVKPTTPPPVPHAELMPLRDIAMRLGMRPRDAVELLRQHGLEVPSGQISLKEVAKLNGKRPSEVYQILIQASQNRK</sequence>
<dbReference type="InterPro" id="IPR025517">
    <property type="entry name" value="DUF4405"/>
</dbReference>
<dbReference type="KEGG" id="tid:Thein_1830"/>